<gene>
    <name evidence="1" type="ORF">WA1_31590</name>
</gene>
<comment type="caution">
    <text evidence="1">The sequence shown here is derived from an EMBL/GenBank/DDBJ whole genome shotgun (WGS) entry which is preliminary data.</text>
</comment>
<keyword evidence="2" id="KW-1185">Reference proteome</keyword>
<dbReference type="Proteomes" id="UP000076925">
    <property type="component" value="Unassembled WGS sequence"/>
</dbReference>
<protein>
    <submittedName>
        <fullName evidence="1">Uncharacterized protein</fullName>
    </submittedName>
</protein>
<dbReference type="STRING" id="128403.WA1_31590"/>
<reference evidence="1 2" key="1">
    <citation type="journal article" date="2013" name="Genome Biol. Evol.">
        <title>Genomes of Stigonematalean cyanobacteria (subsection V) and the evolution of oxygenic photosynthesis from prokaryotes to plastids.</title>
        <authorList>
            <person name="Dagan T."/>
            <person name="Roettger M."/>
            <person name="Stucken K."/>
            <person name="Landan G."/>
            <person name="Koch R."/>
            <person name="Major P."/>
            <person name="Gould S.B."/>
            <person name="Goremykin V.V."/>
            <person name="Rippka R."/>
            <person name="Tandeau de Marsac N."/>
            <person name="Gugger M."/>
            <person name="Lockhart P.J."/>
            <person name="Allen J.F."/>
            <person name="Brune I."/>
            <person name="Maus I."/>
            <person name="Puhler A."/>
            <person name="Martin W.F."/>
        </authorList>
    </citation>
    <scope>NUCLEOTIDE SEQUENCE [LARGE SCALE GENOMIC DNA]</scope>
    <source>
        <strain evidence="1 2">PCC 7110</strain>
    </source>
</reference>
<name>A0A139X3P3_9CYAN</name>
<accession>A0A139X3P3</accession>
<evidence type="ECO:0000313" key="1">
    <source>
        <dbReference type="EMBL" id="KYC39283.1"/>
    </source>
</evidence>
<sequence>MKLKFTYAQTTIAVSKLRSKKRSCTRMDRLKGQFQALLGQTVTSLARVALAQDNKLSPLMDTILFTCCNSRNFELLVEQDTVRFEELSSTNNLLFASFELEPSEQLIAYPCTEIDKIPQTIASLTEIWAGKDETEFLVAISFWDGDKNHIISVCTEGDEAELMMNLEELWQRIDDMIFSYGTLSHQLYTSAKDIKDTAVSLVGSK</sequence>
<dbReference type="AlphaFoldDB" id="A0A139X3P3"/>
<evidence type="ECO:0000313" key="2">
    <source>
        <dbReference type="Proteomes" id="UP000076925"/>
    </source>
</evidence>
<dbReference type="EMBL" id="ANNX02000035">
    <property type="protein sequence ID" value="KYC39283.1"/>
    <property type="molecule type" value="Genomic_DNA"/>
</dbReference>
<organism evidence="1 2">
    <name type="scientific">Scytonema hofmannii PCC 7110</name>
    <dbReference type="NCBI Taxonomy" id="128403"/>
    <lineage>
        <taxon>Bacteria</taxon>
        <taxon>Bacillati</taxon>
        <taxon>Cyanobacteriota</taxon>
        <taxon>Cyanophyceae</taxon>
        <taxon>Nostocales</taxon>
        <taxon>Scytonemataceae</taxon>
        <taxon>Scytonema</taxon>
    </lineage>
</organism>
<proteinExistence type="predicted"/>